<feature type="chain" id="PRO_5043477715" evidence="1">
    <location>
        <begin position="27"/>
        <end position="146"/>
    </location>
</feature>
<evidence type="ECO:0000313" key="2">
    <source>
        <dbReference type="EMBL" id="SCM08217.1"/>
    </source>
</evidence>
<proteinExistence type="predicted"/>
<accession>A0AAX2CNM5</accession>
<name>A0AAX2CNM5_9BACI</name>
<evidence type="ECO:0000256" key="1">
    <source>
        <dbReference type="SAM" id="SignalP"/>
    </source>
</evidence>
<dbReference type="AlphaFoldDB" id="A0AAX2CNM5"/>
<dbReference type="EMBL" id="FMIK01000067">
    <property type="protein sequence ID" value="SCM08217.1"/>
    <property type="molecule type" value="Genomic_DNA"/>
</dbReference>
<evidence type="ECO:0000313" key="3">
    <source>
        <dbReference type="Proteomes" id="UP000242164"/>
    </source>
</evidence>
<sequence length="146" mass="15615">MLGKKITASILAGTMLLSAAPLSTFAAENDNSKTINIQTEVNNYNTVGNNVPLNVDVDGEVTTQGWKKTAVVYALRYGGDALSAILKNLSKTNANLVKKHSKQLADALDSFSNSIEARLVDYMIHTLGFPSSSARSIAWAIMLVIA</sequence>
<protein>
    <submittedName>
        <fullName evidence="2">Uncharacterized protein</fullName>
    </submittedName>
</protein>
<reference evidence="2 3" key="1">
    <citation type="submission" date="2016-08" db="EMBL/GenBank/DDBJ databases">
        <authorList>
            <person name="Loux V."/>
            <person name="Rue O."/>
        </authorList>
    </citation>
    <scope>NUCLEOTIDE SEQUENCE [LARGE SCALE GENOMIC DNA]</scope>
    <source>
        <strain evidence="2 3">AFSSA_08CEB44bac</strain>
    </source>
</reference>
<dbReference type="Proteomes" id="UP000242164">
    <property type="component" value="Unassembled WGS sequence"/>
</dbReference>
<keyword evidence="1" id="KW-0732">Signal</keyword>
<organism evidence="2 3">
    <name type="scientific">Bacillus cytotoxicus</name>
    <dbReference type="NCBI Taxonomy" id="580165"/>
    <lineage>
        <taxon>Bacteria</taxon>
        <taxon>Bacillati</taxon>
        <taxon>Bacillota</taxon>
        <taxon>Bacilli</taxon>
        <taxon>Bacillales</taxon>
        <taxon>Bacillaceae</taxon>
        <taxon>Bacillus</taxon>
        <taxon>Bacillus cereus group</taxon>
    </lineage>
</organism>
<dbReference type="RefSeq" id="WP_087099717.1">
    <property type="nucleotide sequence ID" value="NZ_CP066177.1"/>
</dbReference>
<gene>
    <name evidence="2" type="ORF">BCB44BAC_04550</name>
</gene>
<feature type="signal peptide" evidence="1">
    <location>
        <begin position="1"/>
        <end position="26"/>
    </location>
</feature>
<comment type="caution">
    <text evidence="2">The sequence shown here is derived from an EMBL/GenBank/DDBJ whole genome shotgun (WGS) entry which is preliminary data.</text>
</comment>